<evidence type="ECO:0000313" key="6">
    <source>
        <dbReference type="EMBL" id="OGF81744.1"/>
    </source>
</evidence>
<dbReference type="Proteomes" id="UP000178114">
    <property type="component" value="Unassembled WGS sequence"/>
</dbReference>
<dbReference type="EC" id="2.5.1.17" evidence="4"/>
<comment type="similarity">
    <text evidence="4">Belongs to the Cob(I)alamin adenosyltransferase family.</text>
</comment>
<feature type="domain" description="Cobalamin adenosyltransferase-like" evidence="5">
    <location>
        <begin position="4"/>
        <end position="166"/>
    </location>
</feature>
<dbReference type="Gene3D" id="1.20.1200.10">
    <property type="entry name" value="Cobalamin adenosyltransferase-like"/>
    <property type="match status" value="1"/>
</dbReference>
<gene>
    <name evidence="6" type="ORF">A2930_04025</name>
</gene>
<sequence>MKFYSGKGDGGTTTLFGSGKRIKKNNKIFHALGNLDELNSYLGICVSLSQDKKIKNIVKNIQETLFILQAKLGGSKNLKLEEKKLKELEKTADKFGGELGVITKFTISGGSVLSAHLDYARALARRAERQICDLEARLPSGSRASKFSLSYMNRLSSLLFVLARYANKKAGAKENNPKYK</sequence>
<dbReference type="InterPro" id="IPR036451">
    <property type="entry name" value="CblAdoTrfase-like_sf"/>
</dbReference>
<dbReference type="PANTHER" id="PTHR12213">
    <property type="entry name" value="CORRINOID ADENOSYLTRANSFERASE"/>
    <property type="match status" value="1"/>
</dbReference>
<proteinExistence type="inferred from homology"/>
<dbReference type="EMBL" id="MFID01000006">
    <property type="protein sequence ID" value="OGF81744.1"/>
    <property type="molecule type" value="Genomic_DNA"/>
</dbReference>
<keyword evidence="2 4" id="KW-0547">Nucleotide-binding</keyword>
<organism evidence="6 7">
    <name type="scientific">Candidatus Giovannonibacteria bacterium RIFCSPLOWO2_01_FULL_45_34</name>
    <dbReference type="NCBI Taxonomy" id="1798351"/>
    <lineage>
        <taxon>Bacteria</taxon>
        <taxon>Candidatus Giovannoniibacteriota</taxon>
    </lineage>
</organism>
<keyword evidence="4" id="KW-0169">Cobalamin biosynthesis</keyword>
<comment type="caution">
    <text evidence="6">The sequence shown here is derived from an EMBL/GenBank/DDBJ whole genome shotgun (WGS) entry which is preliminary data.</text>
</comment>
<evidence type="ECO:0000256" key="3">
    <source>
        <dbReference type="ARBA" id="ARBA00022840"/>
    </source>
</evidence>
<dbReference type="GO" id="GO:0008817">
    <property type="term" value="F:corrinoid adenosyltransferase activity"/>
    <property type="evidence" value="ECO:0007669"/>
    <property type="project" value="UniProtKB-UniRule"/>
</dbReference>
<reference evidence="6 7" key="1">
    <citation type="journal article" date="2016" name="Nat. Commun.">
        <title>Thousands of microbial genomes shed light on interconnected biogeochemical processes in an aquifer system.</title>
        <authorList>
            <person name="Anantharaman K."/>
            <person name="Brown C.T."/>
            <person name="Hug L.A."/>
            <person name="Sharon I."/>
            <person name="Castelle C.J."/>
            <person name="Probst A.J."/>
            <person name="Thomas B.C."/>
            <person name="Singh A."/>
            <person name="Wilkins M.J."/>
            <person name="Karaoz U."/>
            <person name="Brodie E.L."/>
            <person name="Williams K.H."/>
            <person name="Hubbard S.S."/>
            <person name="Banfield J.F."/>
        </authorList>
    </citation>
    <scope>NUCLEOTIDE SEQUENCE [LARGE SCALE GENOMIC DNA]</scope>
</reference>
<dbReference type="PANTHER" id="PTHR12213:SF0">
    <property type="entry name" value="CORRINOID ADENOSYLTRANSFERASE MMAB"/>
    <property type="match status" value="1"/>
</dbReference>
<evidence type="ECO:0000256" key="2">
    <source>
        <dbReference type="ARBA" id="ARBA00022741"/>
    </source>
</evidence>
<name>A0A1F5X1G7_9BACT</name>
<dbReference type="SUPFAM" id="SSF89028">
    <property type="entry name" value="Cobalamin adenosyltransferase-like"/>
    <property type="match status" value="1"/>
</dbReference>
<keyword evidence="1 4" id="KW-0808">Transferase</keyword>
<evidence type="ECO:0000256" key="4">
    <source>
        <dbReference type="RuleBase" id="RU366026"/>
    </source>
</evidence>
<dbReference type="GO" id="GO:0005524">
    <property type="term" value="F:ATP binding"/>
    <property type="evidence" value="ECO:0007669"/>
    <property type="project" value="UniProtKB-UniRule"/>
</dbReference>
<dbReference type="STRING" id="1798351.A2930_04025"/>
<dbReference type="InterPro" id="IPR029499">
    <property type="entry name" value="PduO-typ"/>
</dbReference>
<comment type="pathway">
    <text evidence="4">Cofactor biosynthesis; adenosylcobalamin biosynthesis; adenosylcobalamin from cob(II)yrinate a,c-diamide: step 2/7.</text>
</comment>
<dbReference type="UniPathway" id="UPA00148">
    <property type="reaction ID" value="UER00233"/>
</dbReference>
<accession>A0A1F5X1G7</accession>
<comment type="catalytic activity">
    <reaction evidence="4">
        <text>2 cob(II)yrinate a,c diamide + reduced [electron-transfer flavoprotein] + 2 ATP = 2 adenosylcob(III)yrinate a,c-diamide + 2 triphosphate + oxidized [electron-transfer flavoprotein] + 3 H(+)</text>
        <dbReference type="Rhea" id="RHEA:11528"/>
        <dbReference type="Rhea" id="RHEA-COMP:10685"/>
        <dbReference type="Rhea" id="RHEA-COMP:10686"/>
        <dbReference type="ChEBI" id="CHEBI:15378"/>
        <dbReference type="ChEBI" id="CHEBI:18036"/>
        <dbReference type="ChEBI" id="CHEBI:30616"/>
        <dbReference type="ChEBI" id="CHEBI:57692"/>
        <dbReference type="ChEBI" id="CHEBI:58307"/>
        <dbReference type="ChEBI" id="CHEBI:58503"/>
        <dbReference type="ChEBI" id="CHEBI:58537"/>
        <dbReference type="EC" id="2.5.1.17"/>
    </reaction>
</comment>
<comment type="catalytic activity">
    <reaction evidence="4">
        <text>2 cob(II)alamin + reduced [electron-transfer flavoprotein] + 2 ATP = 2 adenosylcob(III)alamin + 2 triphosphate + oxidized [electron-transfer flavoprotein] + 3 H(+)</text>
        <dbReference type="Rhea" id="RHEA:28671"/>
        <dbReference type="Rhea" id="RHEA-COMP:10685"/>
        <dbReference type="Rhea" id="RHEA-COMP:10686"/>
        <dbReference type="ChEBI" id="CHEBI:15378"/>
        <dbReference type="ChEBI" id="CHEBI:16304"/>
        <dbReference type="ChEBI" id="CHEBI:18036"/>
        <dbReference type="ChEBI" id="CHEBI:18408"/>
        <dbReference type="ChEBI" id="CHEBI:30616"/>
        <dbReference type="ChEBI" id="CHEBI:57692"/>
        <dbReference type="ChEBI" id="CHEBI:58307"/>
        <dbReference type="EC" id="2.5.1.17"/>
    </reaction>
</comment>
<keyword evidence="3 4" id="KW-0067">ATP-binding</keyword>
<evidence type="ECO:0000259" key="5">
    <source>
        <dbReference type="Pfam" id="PF01923"/>
    </source>
</evidence>
<dbReference type="Pfam" id="PF01923">
    <property type="entry name" value="Cob_adeno_trans"/>
    <property type="match status" value="1"/>
</dbReference>
<protein>
    <recommendedName>
        <fullName evidence="4">Corrinoid adenosyltransferase</fullName>
        <ecNumber evidence="4">2.5.1.17</ecNumber>
    </recommendedName>
    <alternativeName>
        <fullName evidence="4">Cob(II)alamin adenosyltransferase</fullName>
    </alternativeName>
    <alternativeName>
        <fullName evidence="4">Cob(II)yrinic acid a,c-diamide adenosyltransferase</fullName>
    </alternativeName>
    <alternativeName>
        <fullName evidence="4">Cobinamide/cobalamin adenosyltransferase</fullName>
    </alternativeName>
</protein>
<evidence type="ECO:0000256" key="1">
    <source>
        <dbReference type="ARBA" id="ARBA00022679"/>
    </source>
</evidence>
<dbReference type="InterPro" id="IPR016030">
    <property type="entry name" value="CblAdoTrfase-like"/>
</dbReference>
<evidence type="ECO:0000313" key="7">
    <source>
        <dbReference type="Proteomes" id="UP000178114"/>
    </source>
</evidence>
<dbReference type="GO" id="GO:0009236">
    <property type="term" value="P:cobalamin biosynthetic process"/>
    <property type="evidence" value="ECO:0007669"/>
    <property type="project" value="UniProtKB-UniRule"/>
</dbReference>
<dbReference type="NCBIfam" id="TIGR00636">
    <property type="entry name" value="PduO_Nterm"/>
    <property type="match status" value="1"/>
</dbReference>
<dbReference type="AlphaFoldDB" id="A0A1F5X1G7"/>